<keyword evidence="3 11" id="KW-0813">Transport</keyword>
<evidence type="ECO:0000256" key="1">
    <source>
        <dbReference type="ARBA" id="ARBA00004141"/>
    </source>
</evidence>
<dbReference type="EMBL" id="JBHUIY010000023">
    <property type="protein sequence ID" value="MFD2234533.1"/>
    <property type="molecule type" value="Genomic_DNA"/>
</dbReference>
<dbReference type="Gene3D" id="1.20.120.220">
    <property type="entry name" value="ATP synthase, F0 complex, subunit A"/>
    <property type="match status" value="1"/>
</dbReference>
<evidence type="ECO:0000256" key="7">
    <source>
        <dbReference type="ARBA" id="ARBA00022989"/>
    </source>
</evidence>
<proteinExistence type="inferred from homology"/>
<reference evidence="14" key="1">
    <citation type="journal article" date="2019" name="Int. J. Syst. Evol. Microbiol.">
        <title>The Global Catalogue of Microorganisms (GCM) 10K type strain sequencing project: providing services to taxonomists for standard genome sequencing and annotation.</title>
        <authorList>
            <consortium name="The Broad Institute Genomics Platform"/>
            <consortium name="The Broad Institute Genome Sequencing Center for Infectious Disease"/>
            <person name="Wu L."/>
            <person name="Ma J."/>
        </authorList>
    </citation>
    <scope>NUCLEOTIDE SEQUENCE [LARGE SCALE GENOMIC DNA]</scope>
    <source>
        <strain evidence="14">KCTC 15012</strain>
    </source>
</reference>
<keyword evidence="8 11" id="KW-0406">Ion transport</keyword>
<feature type="transmembrane region" description="Helical" evidence="11">
    <location>
        <begin position="203"/>
        <end position="221"/>
    </location>
</feature>
<evidence type="ECO:0000256" key="3">
    <source>
        <dbReference type="ARBA" id="ARBA00022448"/>
    </source>
</evidence>
<keyword evidence="6 11" id="KW-0375">Hydrogen ion transport</keyword>
<dbReference type="NCBIfam" id="TIGR01131">
    <property type="entry name" value="ATP_synt_6_or_A"/>
    <property type="match status" value="1"/>
</dbReference>
<keyword evidence="5 11" id="KW-0812">Transmembrane</keyword>
<dbReference type="Pfam" id="PF00119">
    <property type="entry name" value="ATP-synt_A"/>
    <property type="match status" value="1"/>
</dbReference>
<dbReference type="InterPro" id="IPR035908">
    <property type="entry name" value="F0_ATP_A_sf"/>
</dbReference>
<gene>
    <name evidence="11 13" type="primary">atpB</name>
    <name evidence="13" type="ORF">ACFSNB_12015</name>
</gene>
<name>A0ABW5CES2_9PROT</name>
<feature type="transmembrane region" description="Helical" evidence="11">
    <location>
        <begin position="78"/>
        <end position="98"/>
    </location>
</feature>
<comment type="function">
    <text evidence="11 12">Key component of the proton channel; it plays a direct role in the translocation of protons across the membrane.</text>
</comment>
<keyword evidence="7 11" id="KW-1133">Transmembrane helix</keyword>
<keyword evidence="14" id="KW-1185">Reference proteome</keyword>
<keyword evidence="11" id="KW-1003">Cell membrane</keyword>
<evidence type="ECO:0000256" key="10">
    <source>
        <dbReference type="ARBA" id="ARBA00023310"/>
    </source>
</evidence>
<comment type="caution">
    <text evidence="13">The sequence shown here is derived from an EMBL/GenBank/DDBJ whole genome shotgun (WGS) entry which is preliminary data.</text>
</comment>
<evidence type="ECO:0000256" key="5">
    <source>
        <dbReference type="ARBA" id="ARBA00022692"/>
    </source>
</evidence>
<comment type="similarity">
    <text evidence="2 11 12">Belongs to the ATPase A chain family.</text>
</comment>
<dbReference type="PANTHER" id="PTHR42823:SF3">
    <property type="entry name" value="ATP SYNTHASE SUBUNIT A, CHLOROPLASTIC"/>
    <property type="match status" value="1"/>
</dbReference>
<sequence length="224" mass="23773">MIESSPFAPQVLFQLGPLAVSRAVVTTWVLIAALGLVLARATRTLSDPPGRGQAVLELLVEGIAGQIEEVMRTPPRPFLPLLGSLFLFVLVANLSALLPGVQAPTARIETTAALTLVVFAATHLYGVRARGVRRYLAHYLEPTPLMLPLTVLSEITRTFSMMIRLFGNVMSHEMVLAVLLSLAGLLLPVPVMALGLLIGAIQAYIFAILATVFVGAAIGAVETG</sequence>
<keyword evidence="4 11" id="KW-0138">CF(0)</keyword>
<dbReference type="InterPro" id="IPR000568">
    <property type="entry name" value="ATP_synth_F0_asu"/>
</dbReference>
<evidence type="ECO:0000256" key="11">
    <source>
        <dbReference type="HAMAP-Rule" id="MF_01393"/>
    </source>
</evidence>
<organism evidence="13 14">
    <name type="scientific">Phaeospirillum tilakii</name>
    <dbReference type="NCBI Taxonomy" id="741673"/>
    <lineage>
        <taxon>Bacteria</taxon>
        <taxon>Pseudomonadati</taxon>
        <taxon>Pseudomonadota</taxon>
        <taxon>Alphaproteobacteria</taxon>
        <taxon>Rhodospirillales</taxon>
        <taxon>Rhodospirillaceae</taxon>
        <taxon>Phaeospirillum</taxon>
    </lineage>
</organism>
<evidence type="ECO:0000256" key="12">
    <source>
        <dbReference type="RuleBase" id="RU000483"/>
    </source>
</evidence>
<evidence type="ECO:0000256" key="6">
    <source>
        <dbReference type="ARBA" id="ARBA00022781"/>
    </source>
</evidence>
<comment type="subcellular location">
    <subcellularLocation>
        <location evidence="11 12">Cell membrane</location>
        <topology evidence="11 12">Multi-pass membrane protein</topology>
    </subcellularLocation>
    <subcellularLocation>
        <location evidence="1">Membrane</location>
        <topology evidence="1">Multi-pass membrane protein</topology>
    </subcellularLocation>
</comment>
<protein>
    <recommendedName>
        <fullName evidence="11 12">ATP synthase subunit a</fullName>
    </recommendedName>
    <alternativeName>
        <fullName evidence="11">ATP synthase F0 sector subunit a</fullName>
    </alternativeName>
    <alternativeName>
        <fullName evidence="11">F-ATPase subunit 6</fullName>
    </alternativeName>
</protein>
<dbReference type="RefSeq" id="WP_377316843.1">
    <property type="nucleotide sequence ID" value="NZ_JBHUIY010000023.1"/>
</dbReference>
<dbReference type="SUPFAM" id="SSF81336">
    <property type="entry name" value="F1F0 ATP synthase subunit A"/>
    <property type="match status" value="1"/>
</dbReference>
<feature type="transmembrane region" description="Helical" evidence="11">
    <location>
        <begin position="110"/>
        <end position="127"/>
    </location>
</feature>
<evidence type="ECO:0000313" key="14">
    <source>
        <dbReference type="Proteomes" id="UP001597296"/>
    </source>
</evidence>
<dbReference type="Proteomes" id="UP001597296">
    <property type="component" value="Unassembled WGS sequence"/>
</dbReference>
<keyword evidence="10 11" id="KW-0066">ATP synthesis</keyword>
<evidence type="ECO:0000256" key="4">
    <source>
        <dbReference type="ARBA" id="ARBA00022547"/>
    </source>
</evidence>
<dbReference type="CDD" id="cd00310">
    <property type="entry name" value="ATP-synt_Fo_a_6"/>
    <property type="match status" value="1"/>
</dbReference>
<feature type="transmembrane region" description="Helical" evidence="11">
    <location>
        <begin position="174"/>
        <end position="197"/>
    </location>
</feature>
<evidence type="ECO:0000256" key="2">
    <source>
        <dbReference type="ARBA" id="ARBA00006810"/>
    </source>
</evidence>
<dbReference type="HAMAP" id="MF_01393">
    <property type="entry name" value="ATP_synth_a_bact"/>
    <property type="match status" value="1"/>
</dbReference>
<dbReference type="PANTHER" id="PTHR42823">
    <property type="entry name" value="ATP SYNTHASE SUBUNIT A, CHLOROPLASTIC"/>
    <property type="match status" value="1"/>
</dbReference>
<accession>A0ABW5CES2</accession>
<evidence type="ECO:0000313" key="13">
    <source>
        <dbReference type="EMBL" id="MFD2234533.1"/>
    </source>
</evidence>
<dbReference type="PRINTS" id="PR00123">
    <property type="entry name" value="ATPASEA"/>
</dbReference>
<feature type="transmembrane region" description="Helical" evidence="11">
    <location>
        <begin position="20"/>
        <end position="39"/>
    </location>
</feature>
<evidence type="ECO:0000256" key="8">
    <source>
        <dbReference type="ARBA" id="ARBA00023065"/>
    </source>
</evidence>
<dbReference type="InterPro" id="IPR045082">
    <property type="entry name" value="ATP_syn_F0_a_bact/chloroplast"/>
</dbReference>
<keyword evidence="9 11" id="KW-0472">Membrane</keyword>
<evidence type="ECO:0000256" key="9">
    <source>
        <dbReference type="ARBA" id="ARBA00023136"/>
    </source>
</evidence>